<dbReference type="AlphaFoldDB" id="A0A8D8R143"/>
<evidence type="ECO:0000313" key="1">
    <source>
        <dbReference type="EMBL" id="CAG6642325.1"/>
    </source>
</evidence>
<sequence>MSSLIEKVRSLAREIFMVDKIWHFNIICFFNFERTEILLFYVSPPNVRMKEERICKIFLFFQGIKDKTDQNASKSRKEYNPKSNFTTMKTKTRRQRLFLVSLLSTLRDRYSCTVDREV</sequence>
<reference evidence="1" key="1">
    <citation type="submission" date="2021-05" db="EMBL/GenBank/DDBJ databases">
        <authorList>
            <person name="Alioto T."/>
            <person name="Alioto T."/>
            <person name="Gomez Garrido J."/>
        </authorList>
    </citation>
    <scope>NUCLEOTIDE SEQUENCE</scope>
</reference>
<accession>A0A8D8R143</accession>
<proteinExistence type="predicted"/>
<protein>
    <submittedName>
        <fullName evidence="1">Uncharacterized protein</fullName>
    </submittedName>
</protein>
<organism evidence="1">
    <name type="scientific">Cacopsylla melanoneura</name>
    <dbReference type="NCBI Taxonomy" id="428564"/>
    <lineage>
        <taxon>Eukaryota</taxon>
        <taxon>Metazoa</taxon>
        <taxon>Ecdysozoa</taxon>
        <taxon>Arthropoda</taxon>
        <taxon>Hexapoda</taxon>
        <taxon>Insecta</taxon>
        <taxon>Pterygota</taxon>
        <taxon>Neoptera</taxon>
        <taxon>Paraneoptera</taxon>
        <taxon>Hemiptera</taxon>
        <taxon>Sternorrhyncha</taxon>
        <taxon>Psylloidea</taxon>
        <taxon>Psyllidae</taxon>
        <taxon>Psyllinae</taxon>
        <taxon>Cacopsylla</taxon>
    </lineage>
</organism>
<dbReference type="EMBL" id="HBUF01121775">
    <property type="protein sequence ID" value="CAG6642325.1"/>
    <property type="molecule type" value="Transcribed_RNA"/>
</dbReference>
<name>A0A8D8R143_9HEMI</name>